<dbReference type="AlphaFoldDB" id="A0A1H0T820"/>
<feature type="transmembrane region" description="Helical" evidence="8">
    <location>
        <begin position="69"/>
        <end position="90"/>
    </location>
</feature>
<feature type="transmembrane region" description="Helical" evidence="8">
    <location>
        <begin position="96"/>
        <end position="117"/>
    </location>
</feature>
<evidence type="ECO:0000313" key="11">
    <source>
        <dbReference type="Proteomes" id="UP000199073"/>
    </source>
</evidence>
<comment type="similarity">
    <text evidence="2">Belongs to the EamA transporter family.</text>
</comment>
<dbReference type="STRING" id="91360.SAMN05660330_02962"/>
<dbReference type="Proteomes" id="UP000199073">
    <property type="component" value="Unassembled WGS sequence"/>
</dbReference>
<protein>
    <submittedName>
        <fullName evidence="10">Chloramphenicol-sensitive protein RarD</fullName>
    </submittedName>
</protein>
<organism evidence="10 11">
    <name type="scientific">Desulforhopalus singaporensis</name>
    <dbReference type="NCBI Taxonomy" id="91360"/>
    <lineage>
        <taxon>Bacteria</taxon>
        <taxon>Pseudomonadati</taxon>
        <taxon>Thermodesulfobacteriota</taxon>
        <taxon>Desulfobulbia</taxon>
        <taxon>Desulfobulbales</taxon>
        <taxon>Desulfocapsaceae</taxon>
        <taxon>Desulforhopalus</taxon>
    </lineage>
</organism>
<dbReference type="EMBL" id="FNJI01000022">
    <property type="protein sequence ID" value="SDP49840.1"/>
    <property type="molecule type" value="Genomic_DNA"/>
</dbReference>
<evidence type="ECO:0000256" key="4">
    <source>
        <dbReference type="ARBA" id="ARBA00022475"/>
    </source>
</evidence>
<evidence type="ECO:0000259" key="9">
    <source>
        <dbReference type="Pfam" id="PF00892"/>
    </source>
</evidence>
<feature type="transmembrane region" description="Helical" evidence="8">
    <location>
        <begin position="7"/>
        <end position="27"/>
    </location>
</feature>
<keyword evidence="7 8" id="KW-0472">Membrane</keyword>
<dbReference type="NCBIfam" id="TIGR00688">
    <property type="entry name" value="rarD"/>
    <property type="match status" value="1"/>
</dbReference>
<evidence type="ECO:0000313" key="10">
    <source>
        <dbReference type="EMBL" id="SDP49840.1"/>
    </source>
</evidence>
<dbReference type="PANTHER" id="PTHR22911">
    <property type="entry name" value="ACYL-MALONYL CONDENSING ENZYME-RELATED"/>
    <property type="match status" value="1"/>
</dbReference>
<keyword evidence="5 8" id="KW-0812">Transmembrane</keyword>
<reference evidence="10 11" key="1">
    <citation type="submission" date="2016-10" db="EMBL/GenBank/DDBJ databases">
        <authorList>
            <person name="de Groot N.N."/>
        </authorList>
    </citation>
    <scope>NUCLEOTIDE SEQUENCE [LARGE SCALE GENOMIC DNA]</scope>
    <source>
        <strain evidence="10 11">DSM 12130</strain>
    </source>
</reference>
<evidence type="ECO:0000256" key="7">
    <source>
        <dbReference type="ARBA" id="ARBA00023136"/>
    </source>
</evidence>
<feature type="domain" description="EamA" evidence="9">
    <location>
        <begin position="6"/>
        <end position="141"/>
    </location>
</feature>
<keyword evidence="4" id="KW-1003">Cell membrane</keyword>
<dbReference type="PANTHER" id="PTHR22911:SF137">
    <property type="entry name" value="SOLUTE CARRIER FAMILY 35 MEMBER G2-RELATED"/>
    <property type="match status" value="1"/>
</dbReference>
<dbReference type="GO" id="GO:0005886">
    <property type="term" value="C:plasma membrane"/>
    <property type="evidence" value="ECO:0007669"/>
    <property type="project" value="UniProtKB-SubCell"/>
</dbReference>
<dbReference type="InterPro" id="IPR004626">
    <property type="entry name" value="RarD"/>
</dbReference>
<feature type="transmembrane region" description="Helical" evidence="8">
    <location>
        <begin position="236"/>
        <end position="258"/>
    </location>
</feature>
<accession>A0A1H0T820</accession>
<evidence type="ECO:0000256" key="1">
    <source>
        <dbReference type="ARBA" id="ARBA00004651"/>
    </source>
</evidence>
<proteinExistence type="inferred from homology"/>
<feature type="transmembrane region" description="Helical" evidence="8">
    <location>
        <begin position="39"/>
        <end position="57"/>
    </location>
</feature>
<evidence type="ECO:0000256" key="3">
    <source>
        <dbReference type="ARBA" id="ARBA00022448"/>
    </source>
</evidence>
<sequence length="298" mass="32768">MDKYNGNLAAAGAYVIWGFLPVYWKVLANVPAYEIMCHRMVWSLVFTLGLIIVLGRWQSMMRLVRNFRSAVGVAFAAILLSCNWLLYIWAVNAGAVVEASLGYFINPLISVLFGVVFLRERLRLMQCISLFTALAGVLYLTYYYGEFPWIALSLAATFAVYGLLHKKTSLPALEGLSLETLVLSVPAALFLAYGEIDGSGSFLSSGPMVSLLLFGTGLVTSVPLLLFGYAARKISLTLLGLLQYIAPTINLLLGILVFSEPFPPARMAGFVIIWSALFLYMAEGMYLKVRQKKILAGS</sequence>
<feature type="transmembrane region" description="Helical" evidence="8">
    <location>
        <begin position="208"/>
        <end position="229"/>
    </location>
</feature>
<evidence type="ECO:0000256" key="5">
    <source>
        <dbReference type="ARBA" id="ARBA00022692"/>
    </source>
</evidence>
<dbReference type="OrthoDB" id="369870at2"/>
<feature type="transmembrane region" description="Helical" evidence="8">
    <location>
        <begin position="147"/>
        <end position="164"/>
    </location>
</feature>
<evidence type="ECO:0000256" key="2">
    <source>
        <dbReference type="ARBA" id="ARBA00007362"/>
    </source>
</evidence>
<dbReference type="InterPro" id="IPR000620">
    <property type="entry name" value="EamA_dom"/>
</dbReference>
<name>A0A1H0T820_9BACT</name>
<dbReference type="SUPFAM" id="SSF103481">
    <property type="entry name" value="Multidrug resistance efflux transporter EmrE"/>
    <property type="match status" value="2"/>
</dbReference>
<evidence type="ECO:0000256" key="8">
    <source>
        <dbReference type="SAM" id="Phobius"/>
    </source>
</evidence>
<keyword evidence="3" id="KW-0813">Transport</keyword>
<dbReference type="Pfam" id="PF00892">
    <property type="entry name" value="EamA"/>
    <property type="match status" value="1"/>
</dbReference>
<feature type="transmembrane region" description="Helical" evidence="8">
    <location>
        <begin position="264"/>
        <end position="282"/>
    </location>
</feature>
<dbReference type="InterPro" id="IPR037185">
    <property type="entry name" value="EmrE-like"/>
</dbReference>
<dbReference type="RefSeq" id="WP_092224190.1">
    <property type="nucleotide sequence ID" value="NZ_FNJI01000022.1"/>
</dbReference>
<evidence type="ECO:0000256" key="6">
    <source>
        <dbReference type="ARBA" id="ARBA00022989"/>
    </source>
</evidence>
<feature type="transmembrane region" description="Helical" evidence="8">
    <location>
        <begin position="124"/>
        <end position="141"/>
    </location>
</feature>
<keyword evidence="6 8" id="KW-1133">Transmembrane helix</keyword>
<gene>
    <name evidence="10" type="ORF">SAMN05660330_02962</name>
</gene>
<keyword evidence="11" id="KW-1185">Reference proteome</keyword>
<comment type="subcellular location">
    <subcellularLocation>
        <location evidence="1">Cell membrane</location>
        <topology evidence="1">Multi-pass membrane protein</topology>
    </subcellularLocation>
</comment>
<feature type="transmembrane region" description="Helical" evidence="8">
    <location>
        <begin position="176"/>
        <end position="196"/>
    </location>
</feature>